<dbReference type="Gene3D" id="3.30.390.10">
    <property type="entry name" value="Enolase-like, N-terminal domain"/>
    <property type="match status" value="1"/>
</dbReference>
<reference evidence="14" key="1">
    <citation type="journal article" date="2019" name="Int. J. Syst. Evol. Microbiol.">
        <title>The Global Catalogue of Microorganisms (GCM) 10K type strain sequencing project: providing services to taxonomists for standard genome sequencing and annotation.</title>
        <authorList>
            <consortium name="The Broad Institute Genomics Platform"/>
            <consortium name="The Broad Institute Genome Sequencing Center for Infectious Disease"/>
            <person name="Wu L."/>
            <person name="Ma J."/>
        </authorList>
    </citation>
    <scope>NUCLEOTIDE SEQUENCE [LARGE SCALE GENOMIC DNA]</scope>
    <source>
        <strain evidence="14">KCTC 22437</strain>
    </source>
</reference>
<dbReference type="SMART" id="SM01192">
    <property type="entry name" value="Enolase_C"/>
    <property type="match status" value="1"/>
</dbReference>
<feature type="binding site" evidence="10">
    <location>
        <position position="316"/>
    </location>
    <ligand>
        <name>Mg(2+)</name>
        <dbReference type="ChEBI" id="CHEBI:18420"/>
    </ligand>
</feature>
<feature type="binding site" evidence="10">
    <location>
        <position position="242"/>
    </location>
    <ligand>
        <name>Mg(2+)</name>
        <dbReference type="ChEBI" id="CHEBI:18420"/>
    </ligand>
</feature>
<dbReference type="SFLD" id="SFLDG00178">
    <property type="entry name" value="enolase"/>
    <property type="match status" value="1"/>
</dbReference>
<dbReference type="PANTHER" id="PTHR11902">
    <property type="entry name" value="ENOLASE"/>
    <property type="match status" value="1"/>
</dbReference>
<proteinExistence type="inferred from homology"/>
<evidence type="ECO:0000256" key="8">
    <source>
        <dbReference type="ARBA" id="ARBA00023239"/>
    </source>
</evidence>
<feature type="active site" description="Proton acceptor" evidence="10">
    <location>
        <position position="341"/>
    </location>
</feature>
<feature type="binding site" evidence="10">
    <location>
        <position position="392"/>
    </location>
    <ligand>
        <name>(2R)-2-phosphoglycerate</name>
        <dbReference type="ChEBI" id="CHEBI:58289"/>
    </ligand>
</feature>
<evidence type="ECO:0000259" key="11">
    <source>
        <dbReference type="SMART" id="SM01192"/>
    </source>
</evidence>
<dbReference type="PIRSF" id="PIRSF001400">
    <property type="entry name" value="Enolase"/>
    <property type="match status" value="1"/>
</dbReference>
<feature type="binding site" evidence="10">
    <location>
        <position position="163"/>
    </location>
    <ligand>
        <name>(2R)-2-phosphoglycerate</name>
        <dbReference type="ChEBI" id="CHEBI:58289"/>
    </ligand>
</feature>
<evidence type="ECO:0000256" key="6">
    <source>
        <dbReference type="ARBA" id="ARBA00022842"/>
    </source>
</evidence>
<keyword evidence="14" id="KW-1185">Reference proteome</keyword>
<comment type="pathway">
    <text evidence="1 10">Carbohydrate degradation; glycolysis; pyruvate from D-glyceraldehyde 3-phosphate: step 4/5.</text>
</comment>
<evidence type="ECO:0000256" key="9">
    <source>
        <dbReference type="ARBA" id="ARBA00045763"/>
    </source>
</evidence>
<dbReference type="PANTHER" id="PTHR11902:SF1">
    <property type="entry name" value="ENOLASE"/>
    <property type="match status" value="1"/>
</dbReference>
<accession>A0ABW5YEJ5</accession>
<comment type="similarity">
    <text evidence="2 10">Belongs to the enolase family.</text>
</comment>
<evidence type="ECO:0000256" key="4">
    <source>
        <dbReference type="ARBA" id="ARBA00017068"/>
    </source>
</evidence>
<evidence type="ECO:0000259" key="12">
    <source>
        <dbReference type="SMART" id="SM01193"/>
    </source>
</evidence>
<evidence type="ECO:0000313" key="14">
    <source>
        <dbReference type="Proteomes" id="UP001597557"/>
    </source>
</evidence>
<keyword evidence="10" id="KW-0479">Metal-binding</keyword>
<keyword evidence="10" id="KW-0963">Cytoplasm</keyword>
<dbReference type="SUPFAM" id="SSF51604">
    <property type="entry name" value="Enolase C-terminal domain-like"/>
    <property type="match status" value="1"/>
</dbReference>
<evidence type="ECO:0000256" key="5">
    <source>
        <dbReference type="ARBA" id="ARBA00022525"/>
    </source>
</evidence>
<dbReference type="PROSITE" id="PS00164">
    <property type="entry name" value="ENOLASE"/>
    <property type="match status" value="1"/>
</dbReference>
<dbReference type="Gene3D" id="3.20.20.120">
    <property type="entry name" value="Enolase-like C-terminal domain"/>
    <property type="match status" value="1"/>
</dbReference>
<dbReference type="InterPro" id="IPR029017">
    <property type="entry name" value="Enolase-like_N"/>
</dbReference>
<dbReference type="EC" id="4.2.1.11" evidence="3 10"/>
<evidence type="ECO:0000256" key="7">
    <source>
        <dbReference type="ARBA" id="ARBA00023152"/>
    </source>
</evidence>
<keyword evidence="5 10" id="KW-0964">Secreted</keyword>
<sequence>MSLIIDVHARQILDSRGNPTIEVDVLTENGFLGRAAVPSGASTGAHEAVELRDNDKSVYLGKGVLKAVSNVNDIIAKELQGVDVFDQNSIDKIMIDLDGTPNKAKLGANAILGVSLAAAKAAAQESRQPLYRYIGGVNANTLPIPMMNIVNGGSHSDAPIAFQEFMIMPVGAPSFSEALRWGAEVFHNLKKILHDRGLSTAVGDEGGFAPTFEGTEDGVETILKAIEKAGYKPGEDICLAFDCAASEFYVNGKYDYTKFEGDKGAIRTSEEQADYLASLAAKYPIISIEDGMAEDDWAGWKILTEKIGDKVQLVGDDLFVTNVVRLQEGIDNHTANSILVKVNQIGSLTETINAVSLAQTSSYTSVMSHRSGETEDATIADLAVALNCGQIKTGSASRSDRIAKYNQLLRIEEELGENAKFIGKNFKYAYKK</sequence>
<dbReference type="InterPro" id="IPR020809">
    <property type="entry name" value="Enolase_CS"/>
</dbReference>
<feature type="binding site" evidence="10">
    <location>
        <position position="370"/>
    </location>
    <ligand>
        <name>(2R)-2-phosphoglycerate</name>
        <dbReference type="ChEBI" id="CHEBI:58289"/>
    </ligand>
</feature>
<evidence type="ECO:0000256" key="2">
    <source>
        <dbReference type="ARBA" id="ARBA00009604"/>
    </source>
</evidence>
<dbReference type="Proteomes" id="UP001597557">
    <property type="component" value="Unassembled WGS sequence"/>
</dbReference>
<comment type="catalytic activity">
    <reaction evidence="10">
        <text>(2R)-2-phosphoglycerate = phosphoenolpyruvate + H2O</text>
        <dbReference type="Rhea" id="RHEA:10164"/>
        <dbReference type="ChEBI" id="CHEBI:15377"/>
        <dbReference type="ChEBI" id="CHEBI:58289"/>
        <dbReference type="ChEBI" id="CHEBI:58702"/>
        <dbReference type="EC" id="4.2.1.11"/>
    </reaction>
</comment>
<name>A0ABW5YEJ5_9SPHI</name>
<dbReference type="EMBL" id="JBHUPD010000003">
    <property type="protein sequence ID" value="MFD2873794.1"/>
    <property type="molecule type" value="Genomic_DNA"/>
</dbReference>
<dbReference type="GO" id="GO:0004634">
    <property type="term" value="F:phosphopyruvate hydratase activity"/>
    <property type="evidence" value="ECO:0007669"/>
    <property type="project" value="UniProtKB-EC"/>
</dbReference>
<dbReference type="RefSeq" id="WP_377187225.1">
    <property type="nucleotide sequence ID" value="NZ_JBHUPD010000003.1"/>
</dbReference>
<dbReference type="Pfam" id="PF03952">
    <property type="entry name" value="Enolase_N"/>
    <property type="match status" value="1"/>
</dbReference>
<evidence type="ECO:0000256" key="3">
    <source>
        <dbReference type="ARBA" id="ARBA00012058"/>
    </source>
</evidence>
<feature type="binding site" evidence="10">
    <location>
        <position position="371"/>
    </location>
    <ligand>
        <name>(2R)-2-phosphoglycerate</name>
        <dbReference type="ChEBI" id="CHEBI:58289"/>
    </ligand>
</feature>
<dbReference type="HAMAP" id="MF_00318">
    <property type="entry name" value="Enolase"/>
    <property type="match status" value="1"/>
</dbReference>
<dbReference type="SFLD" id="SFLDF00002">
    <property type="entry name" value="enolase"/>
    <property type="match status" value="1"/>
</dbReference>
<feature type="domain" description="Enolase C-terminal TIM barrel" evidence="11">
    <location>
        <begin position="139"/>
        <end position="429"/>
    </location>
</feature>
<organism evidence="13 14">
    <name type="scientific">Mucilaginibacter ximonensis</name>
    <dbReference type="NCBI Taxonomy" id="538021"/>
    <lineage>
        <taxon>Bacteria</taxon>
        <taxon>Pseudomonadati</taxon>
        <taxon>Bacteroidota</taxon>
        <taxon>Sphingobacteriia</taxon>
        <taxon>Sphingobacteriales</taxon>
        <taxon>Sphingobacteriaceae</taxon>
        <taxon>Mucilaginibacter</taxon>
    </lineage>
</organism>
<dbReference type="SUPFAM" id="SSF54826">
    <property type="entry name" value="Enolase N-terminal domain-like"/>
    <property type="match status" value="1"/>
</dbReference>
<dbReference type="InterPro" id="IPR036849">
    <property type="entry name" value="Enolase-like_C_sf"/>
</dbReference>
<dbReference type="CDD" id="cd03313">
    <property type="entry name" value="enolase"/>
    <property type="match status" value="1"/>
</dbReference>
<dbReference type="SFLD" id="SFLDS00001">
    <property type="entry name" value="Enolase"/>
    <property type="match status" value="1"/>
</dbReference>
<gene>
    <name evidence="10 13" type="primary">eno</name>
    <name evidence="13" type="ORF">ACFS5N_15015</name>
</gene>
<protein>
    <recommendedName>
        <fullName evidence="4 10">Enolase</fullName>
        <ecNumber evidence="3 10">4.2.1.11</ecNumber>
    </recommendedName>
    <alternativeName>
        <fullName evidence="10">2-phospho-D-glycerate hydro-lyase</fullName>
    </alternativeName>
    <alternativeName>
        <fullName evidence="10">2-phosphoglycerate dehydratase</fullName>
    </alternativeName>
</protein>
<feature type="domain" description="Enolase N-terminal" evidence="12">
    <location>
        <begin position="4"/>
        <end position="134"/>
    </location>
</feature>
<keyword evidence="6 10" id="KW-0460">Magnesium</keyword>
<comment type="cofactor">
    <cofactor evidence="10">
        <name>Mg(2+)</name>
        <dbReference type="ChEBI" id="CHEBI:18420"/>
    </cofactor>
    <text evidence="10">Binds a second Mg(2+) ion via substrate during catalysis.</text>
</comment>
<comment type="subcellular location">
    <subcellularLocation>
        <location evidence="10">Cytoplasm</location>
    </subcellularLocation>
    <subcellularLocation>
        <location evidence="10">Secreted</location>
    </subcellularLocation>
    <subcellularLocation>
        <location evidence="10">Cell surface</location>
    </subcellularLocation>
    <text evidence="10">Fractions of enolase are present in both the cytoplasm and on the cell surface.</text>
</comment>
<dbReference type="Pfam" id="PF00113">
    <property type="entry name" value="Enolase_C"/>
    <property type="match status" value="1"/>
</dbReference>
<dbReference type="InterPro" id="IPR000941">
    <property type="entry name" value="Enolase"/>
</dbReference>
<keyword evidence="8 10" id="KW-0456">Lyase</keyword>
<dbReference type="InterPro" id="IPR020810">
    <property type="entry name" value="Enolase_C"/>
</dbReference>
<dbReference type="NCBIfam" id="TIGR01060">
    <property type="entry name" value="eno"/>
    <property type="match status" value="1"/>
</dbReference>
<feature type="binding site" evidence="10">
    <location>
        <position position="289"/>
    </location>
    <ligand>
        <name>Mg(2+)</name>
        <dbReference type="ChEBI" id="CHEBI:18420"/>
    </ligand>
</feature>
<keyword evidence="7 10" id="KW-0324">Glycolysis</keyword>
<feature type="active site" description="Proton donor" evidence="10">
    <location>
        <position position="205"/>
    </location>
</feature>
<evidence type="ECO:0000256" key="1">
    <source>
        <dbReference type="ARBA" id="ARBA00005031"/>
    </source>
</evidence>
<evidence type="ECO:0000256" key="10">
    <source>
        <dbReference type="HAMAP-Rule" id="MF_00318"/>
    </source>
</evidence>
<comment type="function">
    <text evidence="9 10">Catalyzes the reversible conversion of 2-phosphoglycerate (2-PG) into phosphoenolpyruvate (PEP). It is essential for the degradation of carbohydrates via glycolysis.</text>
</comment>
<evidence type="ECO:0000313" key="13">
    <source>
        <dbReference type="EMBL" id="MFD2873794.1"/>
    </source>
</evidence>
<dbReference type="PRINTS" id="PR00148">
    <property type="entry name" value="ENOLASE"/>
</dbReference>
<feature type="binding site" evidence="10">
    <location>
        <position position="341"/>
    </location>
    <ligand>
        <name>(2R)-2-phosphoglycerate</name>
        <dbReference type="ChEBI" id="CHEBI:58289"/>
    </ligand>
</feature>
<comment type="caution">
    <text evidence="13">The sequence shown here is derived from an EMBL/GenBank/DDBJ whole genome shotgun (WGS) entry which is preliminary data.</text>
</comment>
<dbReference type="InterPro" id="IPR020811">
    <property type="entry name" value="Enolase_N"/>
</dbReference>
<dbReference type="SMART" id="SM01193">
    <property type="entry name" value="Enolase_N"/>
    <property type="match status" value="1"/>
</dbReference>